<feature type="region of interest" description="Disordered" evidence="2">
    <location>
        <begin position="64"/>
        <end position="85"/>
    </location>
</feature>
<evidence type="ECO:0000313" key="4">
    <source>
        <dbReference type="Proteomes" id="UP000078492"/>
    </source>
</evidence>
<keyword evidence="4" id="KW-1185">Reference proteome</keyword>
<evidence type="ECO:0000256" key="2">
    <source>
        <dbReference type="SAM" id="MobiDB-lite"/>
    </source>
</evidence>
<dbReference type="AlphaFoldDB" id="A0A151J759"/>
<feature type="coiled-coil region" evidence="1">
    <location>
        <begin position="128"/>
        <end position="183"/>
    </location>
</feature>
<proteinExistence type="predicted"/>
<sequence length="314" mass="38573">MVNEEVKDRIIDFKVDVRVDSDHLPLCLRIWEQEEREERITAEEVREWEDEIVVWNEKAIARYKSATEEEETEEGRKEEKEQEGKAIEECWDEIKRIVSCTKGKRKVKKLYWRWRRGKIKKEEYWLERRGYEELLKKRQREKREEEEMELKNLKREADIWKYINKKRRRKRQVENNINKEEWRDYFKELLGNEEEEGEIKAEIREVEDGDDDLKEEEIGKVRKKMKLKKAAGIDGIPVGWGIRARRFEHKIKSGRVGRLAKVSWEEKERSRWKDEYGQERKRYYNRNGWGIETREVIQGVEDLEEQLINREREV</sequence>
<dbReference type="Proteomes" id="UP000078492">
    <property type="component" value="Unassembled WGS sequence"/>
</dbReference>
<feature type="compositionally biased region" description="Basic and acidic residues" evidence="2">
    <location>
        <begin position="74"/>
        <end position="85"/>
    </location>
</feature>
<protein>
    <submittedName>
        <fullName evidence="3">Uncharacterized protein</fullName>
    </submittedName>
</protein>
<evidence type="ECO:0000256" key="1">
    <source>
        <dbReference type="SAM" id="Coils"/>
    </source>
</evidence>
<dbReference type="EMBL" id="KQ979748">
    <property type="protein sequence ID" value="KYN19348.1"/>
    <property type="molecule type" value="Genomic_DNA"/>
</dbReference>
<accession>A0A151J759</accession>
<organism evidence="3 4">
    <name type="scientific">Trachymyrmex cornetzi</name>
    <dbReference type="NCBI Taxonomy" id="471704"/>
    <lineage>
        <taxon>Eukaryota</taxon>
        <taxon>Metazoa</taxon>
        <taxon>Ecdysozoa</taxon>
        <taxon>Arthropoda</taxon>
        <taxon>Hexapoda</taxon>
        <taxon>Insecta</taxon>
        <taxon>Pterygota</taxon>
        <taxon>Neoptera</taxon>
        <taxon>Endopterygota</taxon>
        <taxon>Hymenoptera</taxon>
        <taxon>Apocrita</taxon>
        <taxon>Aculeata</taxon>
        <taxon>Formicoidea</taxon>
        <taxon>Formicidae</taxon>
        <taxon>Myrmicinae</taxon>
        <taxon>Trachymyrmex</taxon>
    </lineage>
</organism>
<keyword evidence="1" id="KW-0175">Coiled coil</keyword>
<name>A0A151J759_9HYME</name>
<gene>
    <name evidence="3" type="ORF">ALC57_08321</name>
</gene>
<evidence type="ECO:0000313" key="3">
    <source>
        <dbReference type="EMBL" id="KYN19348.1"/>
    </source>
</evidence>
<dbReference type="STRING" id="471704.A0A151J759"/>
<reference evidence="3 4" key="1">
    <citation type="submission" date="2015-09" db="EMBL/GenBank/DDBJ databases">
        <title>Trachymyrmex cornetzi WGS genome.</title>
        <authorList>
            <person name="Nygaard S."/>
            <person name="Hu H."/>
            <person name="Boomsma J."/>
            <person name="Zhang G."/>
        </authorList>
    </citation>
    <scope>NUCLEOTIDE SEQUENCE [LARGE SCALE GENOMIC DNA]</scope>
    <source>
        <strain evidence="3">Tcor2-1</strain>
        <tissue evidence="3">Whole body</tissue>
    </source>
</reference>